<accession>A0ABV6S4S2</accession>
<evidence type="ECO:0000313" key="1">
    <source>
        <dbReference type="EMBL" id="MFC0684231.1"/>
    </source>
</evidence>
<reference evidence="1 2" key="1">
    <citation type="submission" date="2024-09" db="EMBL/GenBank/DDBJ databases">
        <authorList>
            <person name="Sun Q."/>
            <person name="Mori K."/>
        </authorList>
    </citation>
    <scope>NUCLEOTIDE SEQUENCE [LARGE SCALE GENOMIC DNA]</scope>
    <source>
        <strain evidence="1 2">CICC 11035S</strain>
    </source>
</reference>
<comment type="caution">
    <text evidence="1">The sequence shown here is derived from an EMBL/GenBank/DDBJ whole genome shotgun (WGS) entry which is preliminary data.</text>
</comment>
<keyword evidence="2" id="KW-1185">Reference proteome</keyword>
<dbReference type="EMBL" id="JBHLTM010000027">
    <property type="protein sequence ID" value="MFC0684231.1"/>
    <property type="molecule type" value="Genomic_DNA"/>
</dbReference>
<sequence>MDATGSPSDNDWTTADGWVVTDIVNPHHHPNRNDMVGNGAHNCADDYVASWPQPSQAAAPTAMGAIAIKWAALHQAAQVVAAIAGTDDHNTGLNVRAFPAIIREVGGWQCRLAEQGIDDLTAIMEAGLCALLCALDRGADPRAAARSLWEEFVTARDAVVALAPSEALLPTEHSRGESRRLAG</sequence>
<evidence type="ECO:0000313" key="2">
    <source>
        <dbReference type="Proteomes" id="UP001589858"/>
    </source>
</evidence>
<name>A0ABV6S4S2_9SPHN</name>
<proteinExistence type="predicted"/>
<dbReference type="Proteomes" id="UP001589858">
    <property type="component" value="Unassembled WGS sequence"/>
</dbReference>
<gene>
    <name evidence="1" type="ORF">ACFFF8_06465</name>
</gene>
<protein>
    <submittedName>
        <fullName evidence="1">Uncharacterized protein</fullName>
    </submittedName>
</protein>
<organism evidence="1 2">
    <name type="scientific">Novosphingobium clariflavum</name>
    <dbReference type="NCBI Taxonomy" id="2029884"/>
    <lineage>
        <taxon>Bacteria</taxon>
        <taxon>Pseudomonadati</taxon>
        <taxon>Pseudomonadota</taxon>
        <taxon>Alphaproteobacteria</taxon>
        <taxon>Sphingomonadales</taxon>
        <taxon>Sphingomonadaceae</taxon>
        <taxon>Novosphingobium</taxon>
    </lineage>
</organism>
<dbReference type="RefSeq" id="WP_267219711.1">
    <property type="nucleotide sequence ID" value="NZ_JAPCWC010000004.1"/>
</dbReference>